<sequence length="290" mass="29032">MVFYAALAITGFAAFTTAAAAAAAETNSVGAGFFFHIPGHSSSSSSINSRTFLTPRQKTGHQCLEGLASCDTECVDAGFECCHVGQGQACEEGYTCYSQGCCRRGQTCSGPPKGCTATTKMCDVGCIPRDRVCCGLGDGSSCDADTVCLDSGLCGRQKSDIGPGSSSSRGSASSRPRQTATLSTGGSAIVPGSSGSGSAGTSLRTRTDSAIGASITSSVSEVSSGGYSLLPVTSTSTSGGDVSSDVPSTSQPKPTTTDKAAAGATLEAPGFMAGLFASAVYIAIVQIYFY</sequence>
<feature type="chain" id="PRO_5043676563" description="GPI anchored protein" evidence="3">
    <location>
        <begin position="24"/>
        <end position="290"/>
    </location>
</feature>
<protein>
    <recommendedName>
        <fullName evidence="6">GPI anchored protein</fullName>
    </recommendedName>
</protein>
<feature type="region of interest" description="Disordered" evidence="1">
    <location>
        <begin position="160"/>
        <end position="204"/>
    </location>
</feature>
<evidence type="ECO:0000256" key="2">
    <source>
        <dbReference type="SAM" id="Phobius"/>
    </source>
</evidence>
<keyword evidence="5" id="KW-1185">Reference proteome</keyword>
<keyword evidence="3" id="KW-0732">Signal</keyword>
<keyword evidence="2" id="KW-0472">Membrane</keyword>
<dbReference type="AlphaFoldDB" id="A0AAW0RYZ5"/>
<keyword evidence="2" id="KW-0812">Transmembrane</keyword>
<gene>
    <name evidence="4" type="ORF">G3M48_001742</name>
</gene>
<organism evidence="4 5">
    <name type="scientific">Beauveria asiatica</name>
    <dbReference type="NCBI Taxonomy" id="1069075"/>
    <lineage>
        <taxon>Eukaryota</taxon>
        <taxon>Fungi</taxon>
        <taxon>Dikarya</taxon>
        <taxon>Ascomycota</taxon>
        <taxon>Pezizomycotina</taxon>
        <taxon>Sordariomycetes</taxon>
        <taxon>Hypocreomycetidae</taxon>
        <taxon>Hypocreales</taxon>
        <taxon>Cordycipitaceae</taxon>
        <taxon>Beauveria</taxon>
    </lineage>
</organism>
<accession>A0AAW0RYZ5</accession>
<evidence type="ECO:0000313" key="4">
    <source>
        <dbReference type="EMBL" id="KAK8147382.1"/>
    </source>
</evidence>
<reference evidence="4 5" key="1">
    <citation type="submission" date="2020-02" db="EMBL/GenBank/DDBJ databases">
        <title>Comparative genomics of the hypocrealean fungal genus Beauvera.</title>
        <authorList>
            <person name="Showalter D.N."/>
            <person name="Bushley K.E."/>
            <person name="Rehner S.A."/>
        </authorList>
    </citation>
    <scope>NUCLEOTIDE SEQUENCE [LARGE SCALE GENOMIC DNA]</scope>
    <source>
        <strain evidence="4 5">ARSEF4384</strain>
    </source>
</reference>
<feature type="region of interest" description="Disordered" evidence="1">
    <location>
        <begin position="234"/>
        <end position="260"/>
    </location>
</feature>
<feature type="signal peptide" evidence="3">
    <location>
        <begin position="1"/>
        <end position="23"/>
    </location>
</feature>
<feature type="transmembrane region" description="Helical" evidence="2">
    <location>
        <begin position="270"/>
        <end position="289"/>
    </location>
</feature>
<evidence type="ECO:0000256" key="1">
    <source>
        <dbReference type="SAM" id="MobiDB-lite"/>
    </source>
</evidence>
<proteinExistence type="predicted"/>
<dbReference type="Proteomes" id="UP001397290">
    <property type="component" value="Unassembled WGS sequence"/>
</dbReference>
<feature type="compositionally biased region" description="Low complexity" evidence="1">
    <location>
        <begin position="234"/>
        <end position="250"/>
    </location>
</feature>
<comment type="caution">
    <text evidence="4">The sequence shown here is derived from an EMBL/GenBank/DDBJ whole genome shotgun (WGS) entry which is preliminary data.</text>
</comment>
<evidence type="ECO:0000313" key="5">
    <source>
        <dbReference type="Proteomes" id="UP001397290"/>
    </source>
</evidence>
<keyword evidence="2" id="KW-1133">Transmembrane helix</keyword>
<feature type="compositionally biased region" description="Low complexity" evidence="1">
    <location>
        <begin position="162"/>
        <end position="177"/>
    </location>
</feature>
<dbReference type="EMBL" id="JAAHCF010000151">
    <property type="protein sequence ID" value="KAK8147382.1"/>
    <property type="molecule type" value="Genomic_DNA"/>
</dbReference>
<evidence type="ECO:0008006" key="6">
    <source>
        <dbReference type="Google" id="ProtNLM"/>
    </source>
</evidence>
<name>A0AAW0RYZ5_9HYPO</name>
<evidence type="ECO:0000256" key="3">
    <source>
        <dbReference type="SAM" id="SignalP"/>
    </source>
</evidence>